<dbReference type="PANTHER" id="PTHR32322:SF2">
    <property type="entry name" value="EAMA DOMAIN-CONTAINING PROTEIN"/>
    <property type="match status" value="1"/>
</dbReference>
<feature type="transmembrane region" description="Helical" evidence="6">
    <location>
        <begin position="66"/>
        <end position="86"/>
    </location>
</feature>
<feature type="transmembrane region" description="Helical" evidence="6">
    <location>
        <begin position="215"/>
        <end position="234"/>
    </location>
</feature>
<reference evidence="8 9" key="1">
    <citation type="submission" date="2021-11" db="EMBL/GenBank/DDBJ databases">
        <title>Seasonal and diel survey of microbial diversity of the Tyrrhenian coast.</title>
        <authorList>
            <person name="Gattoni G."/>
            <person name="Corral P."/>
        </authorList>
    </citation>
    <scope>NUCLEOTIDE SEQUENCE [LARGE SCALE GENOMIC DNA]</scope>
    <source>
        <strain evidence="8 9">Mr9</strain>
    </source>
</reference>
<evidence type="ECO:0000256" key="3">
    <source>
        <dbReference type="ARBA" id="ARBA00022692"/>
    </source>
</evidence>
<evidence type="ECO:0000259" key="7">
    <source>
        <dbReference type="Pfam" id="PF00892"/>
    </source>
</evidence>
<comment type="subcellular location">
    <subcellularLocation>
        <location evidence="1">Membrane</location>
        <topology evidence="1">Multi-pass membrane protein</topology>
    </subcellularLocation>
</comment>
<dbReference type="InterPro" id="IPR037185">
    <property type="entry name" value="EmrE-like"/>
</dbReference>
<keyword evidence="3 6" id="KW-0812">Transmembrane</keyword>
<feature type="domain" description="EamA" evidence="7">
    <location>
        <begin position="9"/>
        <end position="137"/>
    </location>
</feature>
<feature type="transmembrane region" description="Helical" evidence="6">
    <location>
        <begin position="269"/>
        <end position="286"/>
    </location>
</feature>
<feature type="transmembrane region" description="Helical" evidence="6">
    <location>
        <begin position="121"/>
        <end position="143"/>
    </location>
</feature>
<dbReference type="InterPro" id="IPR000620">
    <property type="entry name" value="EamA_dom"/>
</dbReference>
<keyword evidence="4 6" id="KW-1133">Transmembrane helix</keyword>
<dbReference type="Proteomes" id="UP001197770">
    <property type="component" value="Unassembled WGS sequence"/>
</dbReference>
<feature type="transmembrane region" description="Helical" evidence="6">
    <location>
        <begin position="7"/>
        <end position="25"/>
    </location>
</feature>
<evidence type="ECO:0000256" key="6">
    <source>
        <dbReference type="SAM" id="Phobius"/>
    </source>
</evidence>
<dbReference type="Pfam" id="PF00892">
    <property type="entry name" value="EamA"/>
    <property type="match status" value="2"/>
</dbReference>
<evidence type="ECO:0000256" key="2">
    <source>
        <dbReference type="ARBA" id="ARBA00007362"/>
    </source>
</evidence>
<feature type="transmembrane region" description="Helical" evidence="6">
    <location>
        <begin position="180"/>
        <end position="203"/>
    </location>
</feature>
<dbReference type="SUPFAM" id="SSF103481">
    <property type="entry name" value="Multidrug resistance efflux transporter EmrE"/>
    <property type="match status" value="2"/>
</dbReference>
<comment type="similarity">
    <text evidence="2">Belongs to the EamA transporter family.</text>
</comment>
<feature type="domain" description="EamA" evidence="7">
    <location>
        <begin position="154"/>
        <end position="287"/>
    </location>
</feature>
<dbReference type="EMBL" id="JAJGMW010000003">
    <property type="protein sequence ID" value="MCC4211728.1"/>
    <property type="molecule type" value="Genomic_DNA"/>
</dbReference>
<proteinExistence type="inferred from homology"/>
<protein>
    <submittedName>
        <fullName evidence="8">EamA family transporter</fullName>
    </submittedName>
</protein>
<keyword evidence="9" id="KW-1185">Reference proteome</keyword>
<name>A0ABS8GPU6_9FLAO</name>
<feature type="transmembrane region" description="Helical" evidence="6">
    <location>
        <begin position="92"/>
        <end position="114"/>
    </location>
</feature>
<accession>A0ABS8GPU6</accession>
<feature type="transmembrane region" description="Helical" evidence="6">
    <location>
        <begin position="37"/>
        <end position="54"/>
    </location>
</feature>
<feature type="transmembrane region" description="Helical" evidence="6">
    <location>
        <begin position="149"/>
        <end position="168"/>
    </location>
</feature>
<comment type="caution">
    <text evidence="8">The sequence shown here is derived from an EMBL/GenBank/DDBJ whole genome shotgun (WGS) entry which is preliminary data.</text>
</comment>
<organism evidence="8 9">
    <name type="scientific">Leeuwenhoekiella parthenopeia</name>
    <dbReference type="NCBI Taxonomy" id="2890320"/>
    <lineage>
        <taxon>Bacteria</taxon>
        <taxon>Pseudomonadati</taxon>
        <taxon>Bacteroidota</taxon>
        <taxon>Flavobacteriia</taxon>
        <taxon>Flavobacteriales</taxon>
        <taxon>Flavobacteriaceae</taxon>
        <taxon>Leeuwenhoekiella</taxon>
    </lineage>
</organism>
<keyword evidence="5 6" id="KW-0472">Membrane</keyword>
<evidence type="ECO:0000313" key="8">
    <source>
        <dbReference type="EMBL" id="MCC4211728.1"/>
    </source>
</evidence>
<dbReference type="InterPro" id="IPR050638">
    <property type="entry name" value="AA-Vitamin_Transporters"/>
</dbReference>
<feature type="transmembrane region" description="Helical" evidence="6">
    <location>
        <begin position="243"/>
        <end position="263"/>
    </location>
</feature>
<dbReference type="RefSeq" id="WP_228228837.1">
    <property type="nucleotide sequence ID" value="NZ_JAJGMW010000003.1"/>
</dbReference>
<evidence type="ECO:0000256" key="4">
    <source>
        <dbReference type="ARBA" id="ARBA00022989"/>
    </source>
</evidence>
<sequence>MQSDQKKWLYLIILSLVWGSSYILIKKSLGGFSPFQLGAIRIIFSTAFLFAIGFKSLKTITRNQWPWVALSALCGTFLPVFLFSFAETQIDSSIVSVLNSLVPLFTILIGYFAFKLRFTGLQFSGVLVGLAGAALLIFNGVSVNPDQNYWFAGLVIFAALCYGANANIIKAKLQEVSSKAIAVGNFAVMIVPALIVGFFAGLPEKDFSNDRVFEALLYVSLLSVVGTGIAKILFNRLIQISSPVFSTSVTYLIPVVGIFWGILDGEQFTWMHGIGALVILAGVYLVNSGRKQKKTDA</sequence>
<evidence type="ECO:0000313" key="9">
    <source>
        <dbReference type="Proteomes" id="UP001197770"/>
    </source>
</evidence>
<evidence type="ECO:0000256" key="1">
    <source>
        <dbReference type="ARBA" id="ARBA00004141"/>
    </source>
</evidence>
<evidence type="ECO:0000256" key="5">
    <source>
        <dbReference type="ARBA" id="ARBA00023136"/>
    </source>
</evidence>
<dbReference type="PANTHER" id="PTHR32322">
    <property type="entry name" value="INNER MEMBRANE TRANSPORTER"/>
    <property type="match status" value="1"/>
</dbReference>
<gene>
    <name evidence="8" type="ORF">LLW17_03275</name>
</gene>